<evidence type="ECO:0000256" key="1">
    <source>
        <dbReference type="PROSITE-ProRule" id="PRU00169"/>
    </source>
</evidence>
<dbReference type="Proteomes" id="UP000443353">
    <property type="component" value="Unassembled WGS sequence"/>
</dbReference>
<feature type="modified residue" description="4-aspartylphosphate" evidence="1">
    <location>
        <position position="53"/>
    </location>
</feature>
<dbReference type="InterPro" id="IPR046947">
    <property type="entry name" value="LytR-like"/>
</dbReference>
<dbReference type="SMART" id="SM00850">
    <property type="entry name" value="LytTR"/>
    <property type="match status" value="1"/>
</dbReference>
<dbReference type="Gene3D" id="2.40.50.1020">
    <property type="entry name" value="LytTr DNA-binding domain"/>
    <property type="match status" value="1"/>
</dbReference>
<dbReference type="Pfam" id="PF00072">
    <property type="entry name" value="Response_reg"/>
    <property type="match status" value="1"/>
</dbReference>
<dbReference type="PANTHER" id="PTHR37299">
    <property type="entry name" value="TRANSCRIPTIONAL REGULATOR-RELATED"/>
    <property type="match status" value="1"/>
</dbReference>
<dbReference type="Pfam" id="PF04397">
    <property type="entry name" value="LytTR"/>
    <property type="match status" value="1"/>
</dbReference>
<dbReference type="PANTHER" id="PTHR37299:SF1">
    <property type="entry name" value="STAGE 0 SPORULATION PROTEIN A HOMOLOG"/>
    <property type="match status" value="1"/>
</dbReference>
<dbReference type="GO" id="GO:0003677">
    <property type="term" value="F:DNA binding"/>
    <property type="evidence" value="ECO:0007669"/>
    <property type="project" value="InterPro"/>
</dbReference>
<dbReference type="EMBL" id="WSES01000003">
    <property type="protein sequence ID" value="MVW60556.1"/>
    <property type="molecule type" value="Genomic_DNA"/>
</dbReference>
<proteinExistence type="predicted"/>
<dbReference type="InterPro" id="IPR007492">
    <property type="entry name" value="LytTR_DNA-bd_dom"/>
</dbReference>
<dbReference type="PROSITE" id="PS50110">
    <property type="entry name" value="RESPONSE_REGULATORY"/>
    <property type="match status" value="1"/>
</dbReference>
<evidence type="ECO:0000259" key="2">
    <source>
        <dbReference type="PROSITE" id="PS50110"/>
    </source>
</evidence>
<dbReference type="InterPro" id="IPR001789">
    <property type="entry name" value="Sig_transdc_resp-reg_receiver"/>
</dbReference>
<organism evidence="4 5">
    <name type="scientific">Massilia cellulosiltytica</name>
    <dbReference type="NCBI Taxonomy" id="2683234"/>
    <lineage>
        <taxon>Bacteria</taxon>
        <taxon>Pseudomonadati</taxon>
        <taxon>Pseudomonadota</taxon>
        <taxon>Betaproteobacteria</taxon>
        <taxon>Burkholderiales</taxon>
        <taxon>Oxalobacteraceae</taxon>
        <taxon>Telluria group</taxon>
        <taxon>Massilia</taxon>
    </lineage>
</organism>
<feature type="domain" description="Response regulatory" evidence="2">
    <location>
        <begin position="2"/>
        <end position="113"/>
    </location>
</feature>
<reference evidence="4 5" key="1">
    <citation type="submission" date="2019-12" db="EMBL/GenBank/DDBJ databases">
        <authorList>
            <person name="Li C."/>
            <person name="Zhao J."/>
        </authorList>
    </citation>
    <scope>NUCLEOTIDE SEQUENCE [LARGE SCALE GENOMIC DNA]</scope>
    <source>
        <strain evidence="4 5">NEAU-DD11</strain>
    </source>
</reference>
<dbReference type="SMART" id="SM00448">
    <property type="entry name" value="REC"/>
    <property type="match status" value="1"/>
</dbReference>
<gene>
    <name evidence="4" type="ORF">GPY61_11495</name>
</gene>
<feature type="domain" description="HTH LytTR-type" evidence="3">
    <location>
        <begin position="144"/>
        <end position="247"/>
    </location>
</feature>
<evidence type="ECO:0000313" key="4">
    <source>
        <dbReference type="EMBL" id="MVW60556.1"/>
    </source>
</evidence>
<dbReference type="Gene3D" id="3.40.50.2300">
    <property type="match status" value="1"/>
</dbReference>
<dbReference type="PROSITE" id="PS50930">
    <property type="entry name" value="HTH_LYTTR"/>
    <property type="match status" value="1"/>
</dbReference>
<keyword evidence="5" id="KW-1185">Reference proteome</keyword>
<dbReference type="AlphaFoldDB" id="A0A7X3K830"/>
<sequence>MRVIIVDDEPLARAVLREHLGLHPDVEIVGECANGFEAVKAIAELAPDLVFLDIQMPKLDGFEVVELAGAKTHYVFVTAYDQFALRAFDVHALDYLLKPFTRERLAQALAHARERVAAPATEGEAAMRALVTDARARHQPIERVLIRDGARVQVIPVARIDYIEAQDDYVAICSEGRQWLKNQRMAELESQLDPHAFLRVHRSYIVNLGTIARIEPTGKDGHCAVLKSGARVPISRSGYQKVRDLMR</sequence>
<keyword evidence="1" id="KW-0597">Phosphoprotein</keyword>
<evidence type="ECO:0000259" key="3">
    <source>
        <dbReference type="PROSITE" id="PS50930"/>
    </source>
</evidence>
<dbReference type="SUPFAM" id="SSF52172">
    <property type="entry name" value="CheY-like"/>
    <property type="match status" value="1"/>
</dbReference>
<dbReference type="GO" id="GO:0000156">
    <property type="term" value="F:phosphorelay response regulator activity"/>
    <property type="evidence" value="ECO:0007669"/>
    <property type="project" value="InterPro"/>
</dbReference>
<name>A0A7X3K830_9BURK</name>
<dbReference type="InterPro" id="IPR011006">
    <property type="entry name" value="CheY-like_superfamily"/>
</dbReference>
<evidence type="ECO:0000313" key="5">
    <source>
        <dbReference type="Proteomes" id="UP000443353"/>
    </source>
</evidence>
<protein>
    <submittedName>
        <fullName evidence="4">Response regulator</fullName>
    </submittedName>
</protein>
<dbReference type="RefSeq" id="WP_056128079.1">
    <property type="nucleotide sequence ID" value="NZ_WSES01000003.1"/>
</dbReference>
<comment type="caution">
    <text evidence="4">The sequence shown here is derived from an EMBL/GenBank/DDBJ whole genome shotgun (WGS) entry which is preliminary data.</text>
</comment>
<accession>A0A7X3K830</accession>